<feature type="transmembrane region" description="Helical" evidence="1">
    <location>
        <begin position="134"/>
        <end position="155"/>
    </location>
</feature>
<protein>
    <submittedName>
        <fullName evidence="3">DUF4232 domain-containing protein</fullName>
    </submittedName>
</protein>
<feature type="transmembrane region" description="Helical" evidence="1">
    <location>
        <begin position="58"/>
        <end position="81"/>
    </location>
</feature>
<keyword evidence="1" id="KW-1133">Transmembrane helix</keyword>
<keyword evidence="1" id="KW-0812">Transmembrane</keyword>
<dbReference type="Proteomes" id="UP000270299">
    <property type="component" value="Unassembled WGS sequence"/>
</dbReference>
<sequence length="364" mass="37872">MRLIRATIPAVVAALLWWASGGLELLGRQTLSGPVRHILAIVAPETIPVQELTAPAPWAFIMIALSMLAIFAAYAALAALVGRQQPGNTATAFAAYWMCAVASGFLVPAIPVVIELVNAVVQQQAPFGLVGERVAGAAQWGLLIGWIPALVAVALDSAGRPERRVFTRRMVAIPAIVLFLLAAVGLTVASPLALAAVQAQIPTEPVAEPAPVGTPVPQVAPGEWQIDPRWCTSGQLEMTAGEPDAALGSRALVIRATNVSDAPCIVESYPDVAFADEYSNALDVSVDHGGAMLSDDPGVTRIEVQPGASVVSTLAWSAMPTQGLDAAGWLHVASHHGAKRQMVHIDTDITGGTVTVTAWALLIG</sequence>
<comment type="caution">
    <text evidence="3">The sequence shown here is derived from an EMBL/GenBank/DDBJ whole genome shotgun (WGS) entry which is preliminary data.</text>
</comment>
<dbReference type="EMBL" id="RCUV01000021">
    <property type="protein sequence ID" value="RLP68339.1"/>
    <property type="molecule type" value="Genomic_DNA"/>
</dbReference>
<organism evidence="3 4">
    <name type="scientific">Mycetocola manganoxydans</name>
    <dbReference type="NCBI Taxonomy" id="699879"/>
    <lineage>
        <taxon>Bacteria</taxon>
        <taxon>Bacillati</taxon>
        <taxon>Actinomycetota</taxon>
        <taxon>Actinomycetes</taxon>
        <taxon>Micrococcales</taxon>
        <taxon>Microbacteriaceae</taxon>
        <taxon>Mycetocola</taxon>
    </lineage>
</organism>
<feature type="domain" description="DUF4232" evidence="2">
    <location>
        <begin position="231"/>
        <end position="359"/>
    </location>
</feature>
<reference evidence="3 4" key="1">
    <citation type="submission" date="2018-10" db="EMBL/GenBank/DDBJ databases">
        <authorList>
            <person name="Li J."/>
        </authorList>
    </citation>
    <scope>NUCLEOTIDE SEQUENCE [LARGE SCALE GENOMIC DNA]</scope>
    <source>
        <strain evidence="3 4">CCTCC AB209002</strain>
    </source>
</reference>
<evidence type="ECO:0000256" key="1">
    <source>
        <dbReference type="SAM" id="Phobius"/>
    </source>
</evidence>
<evidence type="ECO:0000313" key="4">
    <source>
        <dbReference type="Proteomes" id="UP000270299"/>
    </source>
</evidence>
<dbReference type="OrthoDB" id="5175658at2"/>
<keyword evidence="1" id="KW-0472">Membrane</keyword>
<dbReference type="AlphaFoldDB" id="A0A3L6ZK22"/>
<accession>A0A3L6ZK22</accession>
<dbReference type="InterPro" id="IPR025326">
    <property type="entry name" value="DUF4232"/>
</dbReference>
<feature type="transmembrane region" description="Helical" evidence="1">
    <location>
        <begin position="93"/>
        <end position="114"/>
    </location>
</feature>
<evidence type="ECO:0000313" key="3">
    <source>
        <dbReference type="EMBL" id="RLP68339.1"/>
    </source>
</evidence>
<proteinExistence type="predicted"/>
<dbReference type="Pfam" id="PF14016">
    <property type="entry name" value="DUF4232"/>
    <property type="match status" value="1"/>
</dbReference>
<dbReference type="RefSeq" id="WP_121673950.1">
    <property type="nucleotide sequence ID" value="NZ_BMXM01000003.1"/>
</dbReference>
<keyword evidence="4" id="KW-1185">Reference proteome</keyword>
<gene>
    <name evidence="3" type="ORF">D9V29_14025</name>
</gene>
<name>A0A3L6ZK22_9MICO</name>
<evidence type="ECO:0000259" key="2">
    <source>
        <dbReference type="Pfam" id="PF14016"/>
    </source>
</evidence>
<feature type="transmembrane region" description="Helical" evidence="1">
    <location>
        <begin position="176"/>
        <end position="197"/>
    </location>
</feature>